<proteinExistence type="inferred from homology"/>
<dbReference type="Gene3D" id="1.20.140.70">
    <property type="entry name" value="Oligopeptidase f, N-terminal domain"/>
    <property type="match status" value="1"/>
</dbReference>
<evidence type="ECO:0000256" key="4">
    <source>
        <dbReference type="ARBA" id="ARBA00022833"/>
    </source>
</evidence>
<dbReference type="SUPFAM" id="SSF55486">
    <property type="entry name" value="Metalloproteases ('zincins'), catalytic domain"/>
    <property type="match status" value="1"/>
</dbReference>
<accession>A0A068NU81</accession>
<dbReference type="GO" id="GO:0006508">
    <property type="term" value="P:proteolysis"/>
    <property type="evidence" value="ECO:0007669"/>
    <property type="project" value="UniProtKB-KW"/>
</dbReference>
<dbReference type="EMBL" id="CP007139">
    <property type="protein sequence ID" value="AIE87053.1"/>
    <property type="molecule type" value="Genomic_DNA"/>
</dbReference>
<dbReference type="InterPro" id="IPR011977">
    <property type="entry name" value="Pept_M3B_clade3"/>
</dbReference>
<evidence type="ECO:0000256" key="1">
    <source>
        <dbReference type="ARBA" id="ARBA00022670"/>
    </source>
</evidence>
<dbReference type="GO" id="GO:0004181">
    <property type="term" value="F:metallocarboxypeptidase activity"/>
    <property type="evidence" value="ECO:0007669"/>
    <property type="project" value="InterPro"/>
</dbReference>
<dbReference type="Proteomes" id="UP000027982">
    <property type="component" value="Chromosome"/>
</dbReference>
<dbReference type="GO" id="GO:0046872">
    <property type="term" value="F:metal ion binding"/>
    <property type="evidence" value="ECO:0007669"/>
    <property type="project" value="UniProtKB-UniRule"/>
</dbReference>
<keyword evidence="3 6" id="KW-0378">Hydrolase</keyword>
<dbReference type="InterPro" id="IPR001333">
    <property type="entry name" value="Peptidase_M32_Taq"/>
</dbReference>
<feature type="domain" description="Oligopeptidase F N-terminal" evidence="9">
    <location>
        <begin position="120"/>
        <end position="173"/>
    </location>
</feature>
<keyword evidence="1 6" id="KW-0645">Protease</keyword>
<evidence type="ECO:0000256" key="2">
    <source>
        <dbReference type="ARBA" id="ARBA00022723"/>
    </source>
</evidence>
<evidence type="ECO:0000256" key="5">
    <source>
        <dbReference type="ARBA" id="ARBA00023049"/>
    </source>
</evidence>
<dbReference type="PANTHER" id="PTHR34217:SF1">
    <property type="entry name" value="CARBOXYPEPTIDASE 1"/>
    <property type="match status" value="1"/>
</dbReference>
<feature type="domain" description="Peptidase M3A/M3B catalytic" evidence="8">
    <location>
        <begin position="195"/>
        <end position="570"/>
    </location>
</feature>
<evidence type="ECO:0000256" key="6">
    <source>
        <dbReference type="RuleBase" id="RU003435"/>
    </source>
</evidence>
<keyword evidence="7" id="KW-0812">Transmembrane</keyword>
<dbReference type="InterPro" id="IPR042088">
    <property type="entry name" value="OligoPept_F_C"/>
</dbReference>
<dbReference type="GO" id="GO:0004222">
    <property type="term" value="F:metalloendopeptidase activity"/>
    <property type="evidence" value="ECO:0007669"/>
    <property type="project" value="InterPro"/>
</dbReference>
<evidence type="ECO:0000259" key="9">
    <source>
        <dbReference type="Pfam" id="PF08439"/>
    </source>
</evidence>
<dbReference type="InterPro" id="IPR013647">
    <property type="entry name" value="OligopepF_N_dom"/>
</dbReference>
<keyword evidence="11" id="KW-1185">Reference proteome</keyword>
<evidence type="ECO:0000256" key="7">
    <source>
        <dbReference type="SAM" id="Phobius"/>
    </source>
</evidence>
<evidence type="ECO:0000313" key="10">
    <source>
        <dbReference type="EMBL" id="AIE87053.1"/>
    </source>
</evidence>
<dbReference type="Pfam" id="PF08439">
    <property type="entry name" value="Peptidase_M3_N"/>
    <property type="match status" value="1"/>
</dbReference>
<evidence type="ECO:0000313" key="11">
    <source>
        <dbReference type="Proteomes" id="UP000027982"/>
    </source>
</evidence>
<keyword evidence="4 6" id="KW-0862">Zinc</keyword>
<reference evidence="10 11" key="1">
    <citation type="journal article" date="2014" name="PLoS ONE">
        <title>The first complete genome sequence of the class fimbriimonadia in the phylum armatimonadetes.</title>
        <authorList>
            <person name="Hu Z.Y."/>
            <person name="Wang Y.Z."/>
            <person name="Im W.T."/>
            <person name="Wang S.Y."/>
            <person name="Zhao G.P."/>
            <person name="Zheng H.J."/>
            <person name="Quan Z.X."/>
        </authorList>
    </citation>
    <scope>NUCLEOTIDE SEQUENCE [LARGE SCALE GENOMIC DNA]</scope>
    <source>
        <strain evidence="10">Gsoil 348</strain>
    </source>
</reference>
<dbReference type="AlphaFoldDB" id="A0A068NU81"/>
<keyword evidence="7" id="KW-0472">Membrane</keyword>
<dbReference type="KEGG" id="fgi:OP10G_3685"/>
<dbReference type="InterPro" id="IPR034006">
    <property type="entry name" value="M3B_PepF_2"/>
</dbReference>
<protein>
    <submittedName>
        <fullName evidence="10">Oligoendopeptidase F</fullName>
    </submittedName>
</protein>
<sequence>MEIVFPSLNSPEFEAAFSDVVRSIDDLEALFDKENIAAREAGDVDAETASIFDEVVGRFNSLTERLRTVNAYVHAFVTTDSRNEEALARSSQMDPQLARLRKLSKRYTAWVGSLDIDELKALSQVARDHAYAIEKAKTSAQHMLSPAEEALVSDLELTGTVAWGRLHGNVTSQLAVPIDLPNQPERLPMSVVRSLAYDADRETRRIAYEAELAGWQTVEVPMSAALNSIKGEIGLLSRRRGWGSALDEACDASNIDRATLEAMMEAADRSFPVFRRYLRAKARMFGTEQLAWYDLFAPLGEEKRKWQFDEAASFVEDAFRTYSDRMADFAARSFAGRWTDAEPRAGKRDGAYCMSIRGDESRILMNFKPSFGSVSTLAHELGHAYHNLCLAPRTQLQRATPMTLAETASIFCETIIREAVLNEGSPAEQLAVLDASLQGTTQVVVDITSRFRFESGVFQRRAERELSAREFNELMLDAQRSTYGDGLDPAILHPYMWIVKSHYYGRSYYNFPYMFGLLFGLGLYTIYRQDPDAFRSRYDELLSSTGLADAATLANRFGIDIRSTAFWQGSLRQIEADVERFERLTQPQSRT</sequence>
<evidence type="ECO:0000256" key="3">
    <source>
        <dbReference type="ARBA" id="ARBA00022801"/>
    </source>
</evidence>
<keyword evidence="5 6" id="KW-0482">Metalloprotease</keyword>
<dbReference type="CDD" id="cd09607">
    <property type="entry name" value="M3B_PepF"/>
    <property type="match status" value="1"/>
</dbReference>
<evidence type="ECO:0000259" key="8">
    <source>
        <dbReference type="Pfam" id="PF01432"/>
    </source>
</evidence>
<keyword evidence="7" id="KW-1133">Transmembrane helix</keyword>
<gene>
    <name evidence="10" type="ORF">OP10G_3685</name>
</gene>
<feature type="transmembrane region" description="Helical" evidence="7">
    <location>
        <begin position="508"/>
        <end position="527"/>
    </location>
</feature>
<dbReference type="PANTHER" id="PTHR34217">
    <property type="entry name" value="METAL-DEPENDENT CARBOXYPEPTIDASE"/>
    <property type="match status" value="1"/>
</dbReference>
<organism evidence="10 11">
    <name type="scientific">Fimbriimonas ginsengisoli Gsoil 348</name>
    <dbReference type="NCBI Taxonomy" id="661478"/>
    <lineage>
        <taxon>Bacteria</taxon>
        <taxon>Bacillati</taxon>
        <taxon>Armatimonadota</taxon>
        <taxon>Fimbriimonadia</taxon>
        <taxon>Fimbriimonadales</taxon>
        <taxon>Fimbriimonadaceae</taxon>
        <taxon>Fimbriimonas</taxon>
    </lineage>
</organism>
<dbReference type="Gene3D" id="1.10.1370.20">
    <property type="entry name" value="Oligoendopeptidase f, C-terminal domain"/>
    <property type="match status" value="1"/>
</dbReference>
<name>A0A068NU81_FIMGI</name>
<dbReference type="InterPro" id="IPR001567">
    <property type="entry name" value="Pept_M3A_M3B_dom"/>
</dbReference>
<dbReference type="HOGENOM" id="CLU_021290_3_1_0"/>
<comment type="cofactor">
    <cofactor evidence="6">
        <name>Zn(2+)</name>
        <dbReference type="ChEBI" id="CHEBI:29105"/>
    </cofactor>
    <text evidence="6">Binds 1 zinc ion.</text>
</comment>
<dbReference type="NCBIfam" id="TIGR02290">
    <property type="entry name" value="M3_fam_3"/>
    <property type="match status" value="1"/>
</dbReference>
<dbReference type="eggNOG" id="COG1164">
    <property type="taxonomic scope" value="Bacteria"/>
</dbReference>
<comment type="similarity">
    <text evidence="6">Belongs to the peptidase M3 family.</text>
</comment>
<dbReference type="STRING" id="661478.OP10G_3685"/>
<keyword evidence="2 6" id="KW-0479">Metal-binding</keyword>
<dbReference type="Pfam" id="PF01432">
    <property type="entry name" value="Peptidase_M3"/>
    <property type="match status" value="1"/>
</dbReference>